<evidence type="ECO:0000313" key="2">
    <source>
        <dbReference type="EMBL" id="QSF44100.1"/>
    </source>
</evidence>
<accession>A0ABX7L7B5</accession>
<gene>
    <name evidence="2" type="ORF">JRJ22_23205</name>
</gene>
<feature type="transmembrane region" description="Helical" evidence="1">
    <location>
        <begin position="21"/>
        <end position="39"/>
    </location>
</feature>
<dbReference type="EMBL" id="CP070969">
    <property type="protein sequence ID" value="QSF44100.1"/>
    <property type="molecule type" value="Genomic_DNA"/>
</dbReference>
<keyword evidence="1" id="KW-1133">Transmembrane helix</keyword>
<evidence type="ECO:0008006" key="4">
    <source>
        <dbReference type="Google" id="ProtNLM"/>
    </source>
</evidence>
<dbReference type="Proteomes" id="UP000663452">
    <property type="component" value="Chromosome"/>
</dbReference>
<protein>
    <recommendedName>
        <fullName evidence="4">Nudix hydrolase domain-containing protein</fullName>
    </recommendedName>
</protein>
<sequence length="443" mass="50843">MRFRMYRDYFWYIAMLKKKETFIILVDFGIFIATVYAFVEQMTREFNGAGISFSIGLLLVLSTIKFGWDCYKMYSDYSAYNGLGKYMSEPVSQIVNEQGVFKLRDLLPGTEDEENGFQMQKVPSRDAYHEEYVLVSDEIDNYIRKTSEISLIPKTRKYEKVRERIKDEGDALLAFLTFNFYRSKNKNQYFFNEQKLCLSTDIRLNSTEVECHKGSYYDTYLTNIISMQKLVIAKKPESIVFDGRKLYPYGISDGELRLCSIKDSSVNNEIGVSTLAFTKDRYLVLWNQNAMAQSSGNLLVPSGSGSADWSDIVGESFTQSIQKGMSRELKEESSLKELSAEQIGETRIIGFFRWVRKAGKPEFVGITKMNAEWLDIKPEEKEVARISHTTNSSIKNLDQLSKSLASIKSNLNISVPLYMNIDAMERYIAREPAEVIAFLGLDS</sequence>
<keyword evidence="1" id="KW-0472">Membrane</keyword>
<evidence type="ECO:0000256" key="1">
    <source>
        <dbReference type="SAM" id="Phobius"/>
    </source>
</evidence>
<proteinExistence type="predicted"/>
<keyword evidence="1" id="KW-0812">Transmembrane</keyword>
<organism evidence="2 3">
    <name type="scientific">Paenibacillus tianjinensis</name>
    <dbReference type="NCBI Taxonomy" id="2810347"/>
    <lineage>
        <taxon>Bacteria</taxon>
        <taxon>Bacillati</taxon>
        <taxon>Bacillota</taxon>
        <taxon>Bacilli</taxon>
        <taxon>Bacillales</taxon>
        <taxon>Paenibacillaceae</taxon>
        <taxon>Paenibacillus</taxon>
    </lineage>
</organism>
<reference evidence="2 3" key="1">
    <citation type="submission" date="2021-02" db="EMBL/GenBank/DDBJ databases">
        <title>Paenibacillus tianjinensis sp. nov.</title>
        <authorList>
            <person name="Liu H."/>
        </authorList>
    </citation>
    <scope>NUCLEOTIDE SEQUENCE [LARGE SCALE GENOMIC DNA]</scope>
    <source>
        <strain evidence="2 3">TB2019</strain>
    </source>
</reference>
<dbReference type="RefSeq" id="WP_206101697.1">
    <property type="nucleotide sequence ID" value="NZ_CP070969.1"/>
</dbReference>
<keyword evidence="3" id="KW-1185">Reference proteome</keyword>
<name>A0ABX7L7B5_9BACL</name>
<evidence type="ECO:0000313" key="3">
    <source>
        <dbReference type="Proteomes" id="UP000663452"/>
    </source>
</evidence>
<feature type="transmembrane region" description="Helical" evidence="1">
    <location>
        <begin position="51"/>
        <end position="68"/>
    </location>
</feature>